<comment type="caution">
    <text evidence="2">The sequence shown here is derived from an EMBL/GenBank/DDBJ whole genome shotgun (WGS) entry which is preliminary data.</text>
</comment>
<evidence type="ECO:0000313" key="3">
    <source>
        <dbReference type="Proteomes" id="UP000700596"/>
    </source>
</evidence>
<evidence type="ECO:0000313" key="2">
    <source>
        <dbReference type="EMBL" id="KAH7119612.1"/>
    </source>
</evidence>
<dbReference type="Proteomes" id="UP000700596">
    <property type="component" value="Unassembled WGS sequence"/>
</dbReference>
<dbReference type="EMBL" id="JAGMWT010000011">
    <property type="protein sequence ID" value="KAH7119612.1"/>
    <property type="molecule type" value="Genomic_DNA"/>
</dbReference>
<organism evidence="2 3">
    <name type="scientific">Dendryphion nanum</name>
    <dbReference type="NCBI Taxonomy" id="256645"/>
    <lineage>
        <taxon>Eukaryota</taxon>
        <taxon>Fungi</taxon>
        <taxon>Dikarya</taxon>
        <taxon>Ascomycota</taxon>
        <taxon>Pezizomycotina</taxon>
        <taxon>Dothideomycetes</taxon>
        <taxon>Pleosporomycetidae</taxon>
        <taxon>Pleosporales</taxon>
        <taxon>Torulaceae</taxon>
        <taxon>Dendryphion</taxon>
    </lineage>
</organism>
<evidence type="ECO:0000256" key="1">
    <source>
        <dbReference type="SAM" id="SignalP"/>
    </source>
</evidence>
<reference evidence="2" key="1">
    <citation type="journal article" date="2021" name="Nat. Commun.">
        <title>Genetic determinants of endophytism in the Arabidopsis root mycobiome.</title>
        <authorList>
            <person name="Mesny F."/>
            <person name="Miyauchi S."/>
            <person name="Thiergart T."/>
            <person name="Pickel B."/>
            <person name="Atanasova L."/>
            <person name="Karlsson M."/>
            <person name="Huettel B."/>
            <person name="Barry K.W."/>
            <person name="Haridas S."/>
            <person name="Chen C."/>
            <person name="Bauer D."/>
            <person name="Andreopoulos W."/>
            <person name="Pangilinan J."/>
            <person name="LaButti K."/>
            <person name="Riley R."/>
            <person name="Lipzen A."/>
            <person name="Clum A."/>
            <person name="Drula E."/>
            <person name="Henrissat B."/>
            <person name="Kohler A."/>
            <person name="Grigoriev I.V."/>
            <person name="Martin F.M."/>
            <person name="Hacquard S."/>
        </authorList>
    </citation>
    <scope>NUCLEOTIDE SEQUENCE</scope>
    <source>
        <strain evidence="2">MPI-CAGE-CH-0243</strain>
    </source>
</reference>
<gene>
    <name evidence="2" type="ORF">B0J11DRAFT_582126</name>
</gene>
<feature type="chain" id="PRO_5040338550" description="Secreted protein" evidence="1">
    <location>
        <begin position="22"/>
        <end position="158"/>
    </location>
</feature>
<keyword evidence="1" id="KW-0732">Signal</keyword>
<accession>A0A9P9IGW7</accession>
<feature type="signal peptide" evidence="1">
    <location>
        <begin position="1"/>
        <end position="21"/>
    </location>
</feature>
<sequence length="158" mass="17623">MQFFTAHFFVVLLSLLPVAQGTTSHGIAHPIFAIEKNDTELHSCTIQLYSNRNGATISVKVPVFQCVNLSDPMIPKQLYTFHDLVHFHTDVIIYSVSRIAAMEVREPCVCRLTYQASDCSYARNRSGWVAPRSGKMFLNERPGGLSCNGPYSVGVLRT</sequence>
<protein>
    <recommendedName>
        <fullName evidence="4">Secreted protein</fullName>
    </recommendedName>
</protein>
<name>A0A9P9IGW7_9PLEO</name>
<keyword evidence="3" id="KW-1185">Reference proteome</keyword>
<evidence type="ECO:0008006" key="4">
    <source>
        <dbReference type="Google" id="ProtNLM"/>
    </source>
</evidence>
<proteinExistence type="predicted"/>
<dbReference type="AlphaFoldDB" id="A0A9P9IGW7"/>